<protein>
    <recommendedName>
        <fullName evidence="3">ABM domain-containing protein</fullName>
    </recommendedName>
</protein>
<sequence length="202" mass="21559">MPPVVSFITFPVSATFQKDRESARADIAEVAKVDGIVGTYVGLQVEEEGAKHGYLISTWESVEKLKAFRASHGEKFAGILNKLASGEIQRYSFIGSSDKIPEPAFHSPVTELIVGKPKAGSSGDAFKAAALKMSDALNAKGHACAIGEDIDGSGAYLLAAGWSSSKEHWDEIAKHGDITTINDEIKSIADITVTHVSLEKRT</sequence>
<dbReference type="AlphaFoldDB" id="A0A0D0B291"/>
<dbReference type="InterPro" id="IPR011008">
    <property type="entry name" value="Dimeric_a/b-barrel"/>
</dbReference>
<name>A0A0D0B291_9AGAR</name>
<evidence type="ECO:0000313" key="2">
    <source>
        <dbReference type="Proteomes" id="UP000053593"/>
    </source>
</evidence>
<dbReference type="HOGENOM" id="CLU_081631_3_2_1"/>
<keyword evidence="2" id="KW-1185">Reference proteome</keyword>
<organism evidence="1 2">
    <name type="scientific">Collybiopsis luxurians FD-317 M1</name>
    <dbReference type="NCBI Taxonomy" id="944289"/>
    <lineage>
        <taxon>Eukaryota</taxon>
        <taxon>Fungi</taxon>
        <taxon>Dikarya</taxon>
        <taxon>Basidiomycota</taxon>
        <taxon>Agaricomycotina</taxon>
        <taxon>Agaricomycetes</taxon>
        <taxon>Agaricomycetidae</taxon>
        <taxon>Agaricales</taxon>
        <taxon>Marasmiineae</taxon>
        <taxon>Omphalotaceae</taxon>
        <taxon>Collybiopsis</taxon>
        <taxon>Collybiopsis luxurians</taxon>
    </lineage>
</organism>
<gene>
    <name evidence="1" type="ORF">GYMLUDRAFT_247241</name>
</gene>
<proteinExistence type="predicted"/>
<dbReference type="Proteomes" id="UP000053593">
    <property type="component" value="Unassembled WGS sequence"/>
</dbReference>
<evidence type="ECO:0000313" key="1">
    <source>
        <dbReference type="EMBL" id="KIK57290.1"/>
    </source>
</evidence>
<evidence type="ECO:0008006" key="3">
    <source>
        <dbReference type="Google" id="ProtNLM"/>
    </source>
</evidence>
<dbReference type="Gene3D" id="3.30.70.100">
    <property type="match status" value="1"/>
</dbReference>
<accession>A0A0D0B291</accession>
<reference evidence="1 2" key="1">
    <citation type="submission" date="2014-04" db="EMBL/GenBank/DDBJ databases">
        <title>Evolutionary Origins and Diversification of the Mycorrhizal Mutualists.</title>
        <authorList>
            <consortium name="DOE Joint Genome Institute"/>
            <consortium name="Mycorrhizal Genomics Consortium"/>
            <person name="Kohler A."/>
            <person name="Kuo A."/>
            <person name="Nagy L.G."/>
            <person name="Floudas D."/>
            <person name="Copeland A."/>
            <person name="Barry K.W."/>
            <person name="Cichocki N."/>
            <person name="Veneault-Fourrey C."/>
            <person name="LaButti K."/>
            <person name="Lindquist E.A."/>
            <person name="Lipzen A."/>
            <person name="Lundell T."/>
            <person name="Morin E."/>
            <person name="Murat C."/>
            <person name="Riley R."/>
            <person name="Ohm R."/>
            <person name="Sun H."/>
            <person name="Tunlid A."/>
            <person name="Henrissat B."/>
            <person name="Grigoriev I.V."/>
            <person name="Hibbett D.S."/>
            <person name="Martin F."/>
        </authorList>
    </citation>
    <scope>NUCLEOTIDE SEQUENCE [LARGE SCALE GENOMIC DNA]</scope>
    <source>
        <strain evidence="1 2">FD-317 M1</strain>
    </source>
</reference>
<dbReference type="SUPFAM" id="SSF54909">
    <property type="entry name" value="Dimeric alpha+beta barrel"/>
    <property type="match status" value="1"/>
</dbReference>
<dbReference type="EMBL" id="KN834792">
    <property type="protein sequence ID" value="KIK57290.1"/>
    <property type="molecule type" value="Genomic_DNA"/>
</dbReference>
<dbReference type="OrthoDB" id="3830579at2759"/>